<evidence type="ECO:0008006" key="4">
    <source>
        <dbReference type="Google" id="ProtNLM"/>
    </source>
</evidence>
<accession>A0ABW4GSH8</accession>
<reference evidence="3" key="1">
    <citation type="journal article" date="2019" name="Int. J. Syst. Evol. Microbiol.">
        <title>The Global Catalogue of Microorganisms (GCM) 10K type strain sequencing project: providing services to taxonomists for standard genome sequencing and annotation.</title>
        <authorList>
            <consortium name="The Broad Institute Genomics Platform"/>
            <consortium name="The Broad Institute Genome Sequencing Center for Infectious Disease"/>
            <person name="Wu L."/>
            <person name="Ma J."/>
        </authorList>
    </citation>
    <scope>NUCLEOTIDE SEQUENCE [LARGE SCALE GENOMIC DNA]</scope>
    <source>
        <strain evidence="3">CGMCC 1.15399</strain>
    </source>
</reference>
<keyword evidence="1" id="KW-0732">Signal</keyword>
<organism evidence="2 3">
    <name type="scientific">Nonomuraea guangzhouensis</name>
    <dbReference type="NCBI Taxonomy" id="1291555"/>
    <lineage>
        <taxon>Bacteria</taxon>
        <taxon>Bacillati</taxon>
        <taxon>Actinomycetota</taxon>
        <taxon>Actinomycetes</taxon>
        <taxon>Streptosporangiales</taxon>
        <taxon>Streptosporangiaceae</taxon>
        <taxon>Nonomuraea</taxon>
    </lineage>
</organism>
<evidence type="ECO:0000313" key="2">
    <source>
        <dbReference type="EMBL" id="MFD1545798.1"/>
    </source>
</evidence>
<dbReference type="Proteomes" id="UP001597097">
    <property type="component" value="Unassembled WGS sequence"/>
</dbReference>
<protein>
    <recommendedName>
        <fullName evidence="4">Secreted protein</fullName>
    </recommendedName>
</protein>
<dbReference type="RefSeq" id="WP_219539461.1">
    <property type="nucleotide sequence ID" value="NZ_JAHKRM010000063.1"/>
</dbReference>
<evidence type="ECO:0000256" key="1">
    <source>
        <dbReference type="SAM" id="SignalP"/>
    </source>
</evidence>
<evidence type="ECO:0000313" key="3">
    <source>
        <dbReference type="Proteomes" id="UP001597097"/>
    </source>
</evidence>
<dbReference type="PROSITE" id="PS51318">
    <property type="entry name" value="TAT"/>
    <property type="match status" value="1"/>
</dbReference>
<dbReference type="EMBL" id="JBHUCM010000050">
    <property type="protein sequence ID" value="MFD1545798.1"/>
    <property type="molecule type" value="Genomic_DNA"/>
</dbReference>
<sequence length="122" mass="12379">MTTLLRRAAVLLATATAAAGLALPASATAPTATAGQAAAPLSCPGVVGVCALNVAGVFRIITSGEPYLAPPVVAAVNQTPEPWCFFSAPGFNGDRREVAPQESVEDFGFHVQSARPGPCTWS</sequence>
<name>A0ABW4GSH8_9ACTN</name>
<feature type="signal peptide" evidence="1">
    <location>
        <begin position="1"/>
        <end position="27"/>
    </location>
</feature>
<proteinExistence type="predicted"/>
<feature type="chain" id="PRO_5046519102" description="Secreted protein" evidence="1">
    <location>
        <begin position="28"/>
        <end position="122"/>
    </location>
</feature>
<keyword evidence="3" id="KW-1185">Reference proteome</keyword>
<comment type="caution">
    <text evidence="2">The sequence shown here is derived from an EMBL/GenBank/DDBJ whole genome shotgun (WGS) entry which is preliminary data.</text>
</comment>
<dbReference type="InterPro" id="IPR006311">
    <property type="entry name" value="TAT_signal"/>
</dbReference>
<gene>
    <name evidence="2" type="ORF">ACFSJ0_52765</name>
</gene>